<gene>
    <name evidence="4" type="ORF">BN159_3820</name>
    <name evidence="5" type="ORF">BN159_8299</name>
</gene>
<dbReference type="PATRIC" id="fig|1214101.3.peg.3877"/>
<evidence type="ECO:0000259" key="2">
    <source>
        <dbReference type="Pfam" id="PF01548"/>
    </source>
</evidence>
<dbReference type="InterPro" id="IPR047650">
    <property type="entry name" value="Transpos_IS110"/>
</dbReference>
<evidence type="ECO:0000313" key="5">
    <source>
        <dbReference type="EMBL" id="CCK32677.1"/>
    </source>
</evidence>
<name>K4R659_STRDJ</name>
<dbReference type="PANTHER" id="PTHR33055:SF15">
    <property type="entry name" value="TRANSPOSASE-RELATED"/>
    <property type="match status" value="1"/>
</dbReference>
<dbReference type="GO" id="GO:0003677">
    <property type="term" value="F:DNA binding"/>
    <property type="evidence" value="ECO:0007669"/>
    <property type="project" value="InterPro"/>
</dbReference>
<dbReference type="AlphaFoldDB" id="K4R659"/>
<evidence type="ECO:0000259" key="3">
    <source>
        <dbReference type="Pfam" id="PF02371"/>
    </source>
</evidence>
<dbReference type="Proteomes" id="UP000008043">
    <property type="component" value="Chromosome"/>
</dbReference>
<proteinExistence type="predicted"/>
<dbReference type="KEGG" id="sdv:BN159_8299"/>
<dbReference type="EMBL" id="HE971709">
    <property type="protein sequence ID" value="CCK28199.1"/>
    <property type="molecule type" value="Genomic_DNA"/>
</dbReference>
<dbReference type="KEGG" id="sdv:BN159_3820"/>
<dbReference type="HOGENOM" id="CLU_036902_1_1_11"/>
<feature type="domain" description="Transposase IS116/IS110/IS902 C-terminal" evidence="3">
    <location>
        <begin position="222"/>
        <end position="295"/>
    </location>
</feature>
<reference evidence="4 6" key="1">
    <citation type="journal article" date="2012" name="J. Bacteriol.">
        <title>Genome sequence of the bacterium Streptomyces davawensis JCM 4913 and heterologous production of the unique antibiotic roseoflavin.</title>
        <authorList>
            <person name="Jankowitsch F."/>
            <person name="Schwarz J."/>
            <person name="Ruckert C."/>
            <person name="Gust B."/>
            <person name="Szczepanowski R."/>
            <person name="Blom J."/>
            <person name="Pelzer S."/>
            <person name="Kalinowski J."/>
            <person name="Mack M."/>
        </authorList>
    </citation>
    <scope>NUCLEOTIDE SEQUENCE [LARGE SCALE GENOMIC DNA]</scope>
    <source>
        <strain evidence="6">DSM 101723 / JCM 4913 / KCC S-0913 / 768</strain>
        <strain evidence="4">JCM 4913</strain>
    </source>
</reference>
<sequence length="360" mass="39824">MFERTYAGLDVHARSVVGAAIDGVSGEIRSLRLAPETNAVLAWVASLPAPVAVAYEAGPTGFGLARALTAAGVRCVVVAPSKIERPPGDRVKTDRRDAERLARLLRIGELPAVRVPTEAEEAARDLVRAREDVRGDLMRARHRLSKLLLRQGLVWQGTAWTQEHEGWLRSLCFDRFGVRLAFEEAFDTVLSTHARRGRLDGAIEQMAAASPFAPVVGRLGCLRGISTLTAFGLAVEVGDWHRFTGATISSYLGLVPSEASSGERRVQGPITKTGNSHARRLLVEASWHHRKRYRPSRELMRRQAGQPPAVRDRAERGNRRLNQRWKRFDTRNKRPTIAAVAVARELAGWCWSLAVMDEPS</sequence>
<accession>K4R659</accession>
<organism evidence="4 6">
    <name type="scientific">Streptomyces davaonensis (strain DSM 101723 / JCM 4913 / KCC S-0913 / 768)</name>
    <dbReference type="NCBI Taxonomy" id="1214101"/>
    <lineage>
        <taxon>Bacteria</taxon>
        <taxon>Bacillati</taxon>
        <taxon>Actinomycetota</taxon>
        <taxon>Actinomycetes</taxon>
        <taxon>Kitasatosporales</taxon>
        <taxon>Streptomycetaceae</taxon>
        <taxon>Streptomyces</taxon>
    </lineage>
</organism>
<dbReference type="Pfam" id="PF01548">
    <property type="entry name" value="DEDD_Tnp_IS110"/>
    <property type="match status" value="1"/>
</dbReference>
<dbReference type="PANTHER" id="PTHR33055">
    <property type="entry name" value="TRANSPOSASE FOR INSERTION SEQUENCE ELEMENT IS1111A"/>
    <property type="match status" value="1"/>
</dbReference>
<dbReference type="InterPro" id="IPR003346">
    <property type="entry name" value="Transposase_20"/>
</dbReference>
<dbReference type="RefSeq" id="WP_015658556.1">
    <property type="nucleotide sequence ID" value="NC_020504.1"/>
</dbReference>
<dbReference type="GO" id="GO:0006313">
    <property type="term" value="P:DNA transposition"/>
    <property type="evidence" value="ECO:0007669"/>
    <property type="project" value="InterPro"/>
</dbReference>
<dbReference type="NCBIfam" id="NF033542">
    <property type="entry name" value="transpos_IS110"/>
    <property type="match status" value="1"/>
</dbReference>
<dbReference type="OrthoDB" id="3191145at2"/>
<feature type="region of interest" description="Disordered" evidence="1">
    <location>
        <begin position="294"/>
        <end position="317"/>
    </location>
</feature>
<dbReference type="GO" id="GO:0004803">
    <property type="term" value="F:transposase activity"/>
    <property type="evidence" value="ECO:0007669"/>
    <property type="project" value="InterPro"/>
</dbReference>
<evidence type="ECO:0000313" key="6">
    <source>
        <dbReference type="Proteomes" id="UP000008043"/>
    </source>
</evidence>
<dbReference type="eggNOG" id="COG3547">
    <property type="taxonomic scope" value="Bacteria"/>
</dbReference>
<dbReference type="Pfam" id="PF02371">
    <property type="entry name" value="Transposase_20"/>
    <property type="match status" value="1"/>
</dbReference>
<dbReference type="InterPro" id="IPR002525">
    <property type="entry name" value="Transp_IS110-like_N"/>
</dbReference>
<evidence type="ECO:0000313" key="4">
    <source>
        <dbReference type="EMBL" id="CCK28199.1"/>
    </source>
</evidence>
<keyword evidence="6" id="KW-1185">Reference proteome</keyword>
<evidence type="ECO:0000256" key="1">
    <source>
        <dbReference type="SAM" id="MobiDB-lite"/>
    </source>
</evidence>
<dbReference type="EMBL" id="HE971709">
    <property type="protein sequence ID" value="CCK32677.1"/>
    <property type="molecule type" value="Genomic_DNA"/>
</dbReference>
<protein>
    <submittedName>
        <fullName evidence="4">Transposase IS116/IS110/IS902 family protein</fullName>
    </submittedName>
</protein>
<feature type="domain" description="Transposase IS110-like N-terminal" evidence="2">
    <location>
        <begin position="7"/>
        <end position="149"/>
    </location>
</feature>